<feature type="transmembrane region" description="Helical" evidence="5">
    <location>
        <begin position="360"/>
        <end position="383"/>
    </location>
</feature>
<protein>
    <submittedName>
        <fullName evidence="7">Major facilitator family transporter</fullName>
    </submittedName>
</protein>
<reference evidence="7 8" key="1">
    <citation type="submission" date="2014-03" db="EMBL/GenBank/DDBJ databases">
        <title>Genomics of Bifidobacteria.</title>
        <authorList>
            <person name="Ventura M."/>
            <person name="Milani C."/>
            <person name="Lugli G.A."/>
        </authorList>
    </citation>
    <scope>NUCLEOTIDE SEQUENCE [LARGE SCALE GENOMIC DNA]</scope>
    <source>
        <strain evidence="7 8">LMG 11341</strain>
    </source>
</reference>
<dbReference type="InterPro" id="IPR036259">
    <property type="entry name" value="MFS_trans_sf"/>
</dbReference>
<dbReference type="GO" id="GO:0005886">
    <property type="term" value="C:plasma membrane"/>
    <property type="evidence" value="ECO:0007669"/>
    <property type="project" value="UniProtKB-SubCell"/>
</dbReference>
<feature type="transmembrane region" description="Helical" evidence="5">
    <location>
        <begin position="186"/>
        <end position="211"/>
    </location>
</feature>
<dbReference type="PROSITE" id="PS50850">
    <property type="entry name" value="MFS"/>
    <property type="match status" value="1"/>
</dbReference>
<keyword evidence="2 5" id="KW-0812">Transmembrane</keyword>
<dbReference type="GO" id="GO:0022857">
    <property type="term" value="F:transmembrane transporter activity"/>
    <property type="evidence" value="ECO:0007669"/>
    <property type="project" value="InterPro"/>
</dbReference>
<evidence type="ECO:0000256" key="3">
    <source>
        <dbReference type="ARBA" id="ARBA00022989"/>
    </source>
</evidence>
<evidence type="ECO:0000313" key="8">
    <source>
        <dbReference type="Proteomes" id="UP000029060"/>
    </source>
</evidence>
<dbReference type="InterPro" id="IPR011701">
    <property type="entry name" value="MFS"/>
</dbReference>
<dbReference type="SUPFAM" id="SSF103473">
    <property type="entry name" value="MFS general substrate transporter"/>
    <property type="match status" value="1"/>
</dbReference>
<feature type="transmembrane region" description="Helical" evidence="5">
    <location>
        <begin position="217"/>
        <end position="234"/>
    </location>
</feature>
<dbReference type="STRING" id="78345.BMERY_1009"/>
<feature type="transmembrane region" description="Helical" evidence="5">
    <location>
        <begin position="146"/>
        <end position="165"/>
    </location>
</feature>
<feature type="transmembrane region" description="Helical" evidence="5">
    <location>
        <begin position="289"/>
        <end position="309"/>
    </location>
</feature>
<evidence type="ECO:0000256" key="4">
    <source>
        <dbReference type="ARBA" id="ARBA00023136"/>
    </source>
</evidence>
<dbReference type="PANTHER" id="PTHR23542">
    <property type="match status" value="1"/>
</dbReference>
<dbReference type="PANTHER" id="PTHR23542:SF1">
    <property type="entry name" value="MAJOR FACILITATOR SUPERFAMILY (MFS) PROFILE DOMAIN-CONTAINING PROTEIN"/>
    <property type="match status" value="1"/>
</dbReference>
<feature type="transmembrane region" description="Helical" evidence="5">
    <location>
        <begin position="418"/>
        <end position="441"/>
    </location>
</feature>
<dbReference type="AlphaFoldDB" id="A0A087BKF2"/>
<proteinExistence type="predicted"/>
<accession>A0A087BKF2</accession>
<comment type="caution">
    <text evidence="7">The sequence shown here is derived from an EMBL/GenBank/DDBJ whole genome shotgun (WGS) entry which is preliminary data.</text>
</comment>
<evidence type="ECO:0000313" key="7">
    <source>
        <dbReference type="EMBL" id="KFI71502.1"/>
    </source>
</evidence>
<feature type="transmembrane region" description="Helical" evidence="5">
    <location>
        <begin position="329"/>
        <end position="348"/>
    </location>
</feature>
<dbReference type="EMBL" id="JGZC01000001">
    <property type="protein sequence ID" value="KFI71502.1"/>
    <property type="molecule type" value="Genomic_DNA"/>
</dbReference>
<keyword evidence="8" id="KW-1185">Reference proteome</keyword>
<keyword evidence="3 5" id="KW-1133">Transmembrane helix</keyword>
<dbReference type="InterPro" id="IPR020846">
    <property type="entry name" value="MFS_dom"/>
</dbReference>
<feature type="transmembrane region" description="Helical" evidence="5">
    <location>
        <begin position="389"/>
        <end position="406"/>
    </location>
</feature>
<feature type="transmembrane region" description="Helical" evidence="5">
    <location>
        <begin position="86"/>
        <end position="107"/>
    </location>
</feature>
<comment type="subcellular location">
    <subcellularLocation>
        <location evidence="1">Cell membrane</location>
        <topology evidence="1">Multi-pass membrane protein</topology>
    </subcellularLocation>
</comment>
<feature type="domain" description="Major facilitator superfamily (MFS) profile" evidence="6">
    <location>
        <begin position="294"/>
        <end position="475"/>
    </location>
</feature>
<dbReference type="eggNOG" id="COG2271">
    <property type="taxonomic scope" value="Bacteria"/>
</dbReference>
<dbReference type="Gene3D" id="1.20.1250.20">
    <property type="entry name" value="MFS general substrate transporter like domains"/>
    <property type="match status" value="1"/>
</dbReference>
<dbReference type="Proteomes" id="UP000029060">
    <property type="component" value="Unassembled WGS sequence"/>
</dbReference>
<evidence type="ECO:0000256" key="5">
    <source>
        <dbReference type="SAM" id="Phobius"/>
    </source>
</evidence>
<feature type="transmembrane region" description="Helical" evidence="5">
    <location>
        <begin position="453"/>
        <end position="471"/>
    </location>
</feature>
<feature type="transmembrane region" description="Helical" evidence="5">
    <location>
        <begin position="119"/>
        <end position="140"/>
    </location>
</feature>
<keyword evidence="4 5" id="KW-0472">Membrane</keyword>
<evidence type="ECO:0000256" key="2">
    <source>
        <dbReference type="ARBA" id="ARBA00022692"/>
    </source>
</evidence>
<name>A0A087BKF2_9BIFI</name>
<dbReference type="Pfam" id="PF07690">
    <property type="entry name" value="MFS_1"/>
    <property type="match status" value="1"/>
</dbReference>
<gene>
    <name evidence="7" type="ORF">BMERY_1009</name>
</gene>
<sequence length="475" mass="50917">MMRNKTSRQFDVEIEGTAGVIETVETDHTPETTAETTIEPKRSPYAMLFSISGTKAFCASGALARFPMSMMGLGIILALNHLYDNWTIAGTMSAAYVLATAVVTPLYARLFDRFGQRRIGRMVLAVQIVAMLAFAFAALVRVPIPLLFLLAVVMGLTQFAFGALVRTRWAYVLERTGNNGLLNTAYALESAIDEIVFIFGPILAAFLAASVHPVSQLFVPTCAAAIGGTIFFALRDTQPPVMRPVEVVAADASDESVRSANATGSASRNAVRFGLSQLKGGRGNSKRSVLTYAGVIPLLLVFIIFNMSFTAFDTSMTAVMKSLHLDSVLGVQLAMLALGSCIGALVFGSRELKGSRWRHMVMFLAIMTVGFVVIHACMGNLIIMGLVEILTGLTISPVFASGNLVMKETVPEESLTEGLSWVSTAGTVGASFGSMITGIVLDHATPSTSLMMPWIFVLCSIPFALLGWALVRKRG</sequence>
<organism evidence="7 8">
    <name type="scientific">Bifidobacterium merycicum</name>
    <dbReference type="NCBI Taxonomy" id="78345"/>
    <lineage>
        <taxon>Bacteria</taxon>
        <taxon>Bacillati</taxon>
        <taxon>Actinomycetota</taxon>
        <taxon>Actinomycetes</taxon>
        <taxon>Bifidobacteriales</taxon>
        <taxon>Bifidobacteriaceae</taxon>
        <taxon>Bifidobacterium</taxon>
    </lineage>
</organism>
<evidence type="ECO:0000256" key="1">
    <source>
        <dbReference type="ARBA" id="ARBA00004651"/>
    </source>
</evidence>
<evidence type="ECO:0000259" key="6">
    <source>
        <dbReference type="PROSITE" id="PS50850"/>
    </source>
</evidence>